<protein>
    <submittedName>
        <fullName evidence="1">Uncharacterized protein</fullName>
    </submittedName>
</protein>
<reference evidence="1 2" key="1">
    <citation type="journal article" date="2017" name="Int. J. Parasitol.">
        <title>The genome of the protozoan parasite Cystoisospora suis and a reverse vaccinology approach to identify vaccine candidates.</title>
        <authorList>
            <person name="Palmieri N."/>
            <person name="Shrestha A."/>
            <person name="Ruttkowski B."/>
            <person name="Beck T."/>
            <person name="Vogl C."/>
            <person name="Tomley F."/>
            <person name="Blake D.P."/>
            <person name="Joachim A."/>
        </authorList>
    </citation>
    <scope>NUCLEOTIDE SEQUENCE [LARGE SCALE GENOMIC DNA]</scope>
    <source>
        <strain evidence="1 2">Wien I</strain>
    </source>
</reference>
<dbReference type="AlphaFoldDB" id="A0A2C6K9G9"/>
<name>A0A2C6K9G9_9APIC</name>
<sequence>MPFRGSSSRACSRHVDKNFEDPLKVSATVCNPRKQALWRLVPMLQYSTAMPGARRTAFRLSSTGHCCSARVPSLQEIYSVVLGGLGLEETHRLGSQKLKCSP</sequence>
<feature type="non-terminal residue" evidence="1">
    <location>
        <position position="102"/>
    </location>
</feature>
<evidence type="ECO:0000313" key="1">
    <source>
        <dbReference type="EMBL" id="PHJ21291.1"/>
    </source>
</evidence>
<dbReference type="VEuPathDB" id="ToxoDB:CSUI_004870"/>
<dbReference type="RefSeq" id="XP_067922975.1">
    <property type="nucleotide sequence ID" value="XM_068065051.1"/>
</dbReference>
<proteinExistence type="predicted"/>
<dbReference type="GeneID" id="94428262"/>
<evidence type="ECO:0000313" key="2">
    <source>
        <dbReference type="Proteomes" id="UP000221165"/>
    </source>
</evidence>
<keyword evidence="2" id="KW-1185">Reference proteome</keyword>
<dbReference type="Proteomes" id="UP000221165">
    <property type="component" value="Unassembled WGS sequence"/>
</dbReference>
<comment type="caution">
    <text evidence="1">The sequence shown here is derived from an EMBL/GenBank/DDBJ whole genome shotgun (WGS) entry which is preliminary data.</text>
</comment>
<accession>A0A2C6K9G9</accession>
<dbReference type="EMBL" id="MIGC01002331">
    <property type="protein sequence ID" value="PHJ21291.1"/>
    <property type="molecule type" value="Genomic_DNA"/>
</dbReference>
<gene>
    <name evidence="1" type="ORF">CSUI_004870</name>
</gene>
<organism evidence="1 2">
    <name type="scientific">Cystoisospora suis</name>
    <dbReference type="NCBI Taxonomy" id="483139"/>
    <lineage>
        <taxon>Eukaryota</taxon>
        <taxon>Sar</taxon>
        <taxon>Alveolata</taxon>
        <taxon>Apicomplexa</taxon>
        <taxon>Conoidasida</taxon>
        <taxon>Coccidia</taxon>
        <taxon>Eucoccidiorida</taxon>
        <taxon>Eimeriorina</taxon>
        <taxon>Sarcocystidae</taxon>
        <taxon>Cystoisospora</taxon>
    </lineage>
</organism>